<reference evidence="7 8" key="1">
    <citation type="submission" date="2024-04" db="EMBL/GenBank/DDBJ databases">
        <authorList>
            <person name="Rising A."/>
            <person name="Reimegard J."/>
            <person name="Sonavane S."/>
            <person name="Akerstrom W."/>
            <person name="Nylinder S."/>
            <person name="Hedman E."/>
            <person name="Kallberg Y."/>
        </authorList>
    </citation>
    <scope>NUCLEOTIDE SEQUENCE [LARGE SCALE GENOMIC DNA]</scope>
</reference>
<keyword evidence="3 5" id="KW-0863">Zinc-finger</keyword>
<dbReference type="Gene3D" id="3.30.160.60">
    <property type="entry name" value="Classic Zinc Finger"/>
    <property type="match status" value="1"/>
</dbReference>
<accession>A0AAV1ZEH5</accession>
<proteinExistence type="predicted"/>
<sequence>MDHHNIHTGKRPYVCEFCSKTFTQRASCNRHVKLCHQDILQLDFQSKI</sequence>
<keyword evidence="4" id="KW-0862">Zinc</keyword>
<dbReference type="InterPro" id="IPR013087">
    <property type="entry name" value="Znf_C2H2_type"/>
</dbReference>
<keyword evidence="2" id="KW-0677">Repeat</keyword>
<gene>
    <name evidence="7" type="ORF">LARSCL_LOCUS4987</name>
</gene>
<dbReference type="FunFam" id="3.30.160.60:FF:000688">
    <property type="entry name" value="zinc finger protein 197 isoform X1"/>
    <property type="match status" value="1"/>
</dbReference>
<dbReference type="AlphaFoldDB" id="A0AAV1ZEH5"/>
<keyword evidence="8" id="KW-1185">Reference proteome</keyword>
<evidence type="ECO:0000256" key="5">
    <source>
        <dbReference type="PROSITE-ProRule" id="PRU00042"/>
    </source>
</evidence>
<organism evidence="7 8">
    <name type="scientific">Larinioides sclopetarius</name>
    <dbReference type="NCBI Taxonomy" id="280406"/>
    <lineage>
        <taxon>Eukaryota</taxon>
        <taxon>Metazoa</taxon>
        <taxon>Ecdysozoa</taxon>
        <taxon>Arthropoda</taxon>
        <taxon>Chelicerata</taxon>
        <taxon>Arachnida</taxon>
        <taxon>Araneae</taxon>
        <taxon>Araneomorphae</taxon>
        <taxon>Entelegynae</taxon>
        <taxon>Araneoidea</taxon>
        <taxon>Araneidae</taxon>
        <taxon>Larinioides</taxon>
    </lineage>
</organism>
<name>A0AAV1ZEH5_9ARAC</name>
<evidence type="ECO:0000256" key="3">
    <source>
        <dbReference type="ARBA" id="ARBA00022771"/>
    </source>
</evidence>
<evidence type="ECO:0000313" key="7">
    <source>
        <dbReference type="EMBL" id="CAL1269875.1"/>
    </source>
</evidence>
<evidence type="ECO:0000259" key="6">
    <source>
        <dbReference type="PROSITE" id="PS50157"/>
    </source>
</evidence>
<evidence type="ECO:0000256" key="1">
    <source>
        <dbReference type="ARBA" id="ARBA00022723"/>
    </source>
</evidence>
<evidence type="ECO:0000256" key="4">
    <source>
        <dbReference type="ARBA" id="ARBA00022833"/>
    </source>
</evidence>
<comment type="caution">
    <text evidence="7">The sequence shown here is derived from an EMBL/GenBank/DDBJ whole genome shotgun (WGS) entry which is preliminary data.</text>
</comment>
<evidence type="ECO:0000313" key="8">
    <source>
        <dbReference type="Proteomes" id="UP001497382"/>
    </source>
</evidence>
<dbReference type="InterPro" id="IPR036236">
    <property type="entry name" value="Znf_C2H2_sf"/>
</dbReference>
<dbReference type="GO" id="GO:0008270">
    <property type="term" value="F:zinc ion binding"/>
    <property type="evidence" value="ECO:0007669"/>
    <property type="project" value="UniProtKB-KW"/>
</dbReference>
<feature type="domain" description="C2H2-type" evidence="6">
    <location>
        <begin position="13"/>
        <end position="36"/>
    </location>
</feature>
<dbReference type="EMBL" id="CAXIEN010000044">
    <property type="protein sequence ID" value="CAL1269875.1"/>
    <property type="molecule type" value="Genomic_DNA"/>
</dbReference>
<keyword evidence="1" id="KW-0479">Metal-binding</keyword>
<dbReference type="PROSITE" id="PS50157">
    <property type="entry name" value="ZINC_FINGER_C2H2_2"/>
    <property type="match status" value="1"/>
</dbReference>
<dbReference type="PROSITE" id="PS00028">
    <property type="entry name" value="ZINC_FINGER_C2H2_1"/>
    <property type="match status" value="1"/>
</dbReference>
<dbReference type="SUPFAM" id="SSF57667">
    <property type="entry name" value="beta-beta-alpha zinc fingers"/>
    <property type="match status" value="1"/>
</dbReference>
<protein>
    <recommendedName>
        <fullName evidence="6">C2H2-type domain-containing protein</fullName>
    </recommendedName>
</protein>
<dbReference type="Proteomes" id="UP001497382">
    <property type="component" value="Unassembled WGS sequence"/>
</dbReference>
<evidence type="ECO:0000256" key="2">
    <source>
        <dbReference type="ARBA" id="ARBA00022737"/>
    </source>
</evidence>